<comment type="caution">
    <text evidence="3">The sequence shown here is derived from an EMBL/GenBank/DDBJ whole genome shotgun (WGS) entry which is preliminary data.</text>
</comment>
<evidence type="ECO:0000256" key="2">
    <source>
        <dbReference type="SAM" id="Phobius"/>
    </source>
</evidence>
<keyword evidence="2" id="KW-0812">Transmembrane</keyword>
<accession>A0A1Y1WSX8</accession>
<keyword evidence="4" id="KW-1185">Reference proteome</keyword>
<organism evidence="3 4">
    <name type="scientific">Anaeromyces robustus</name>
    <dbReference type="NCBI Taxonomy" id="1754192"/>
    <lineage>
        <taxon>Eukaryota</taxon>
        <taxon>Fungi</taxon>
        <taxon>Fungi incertae sedis</taxon>
        <taxon>Chytridiomycota</taxon>
        <taxon>Chytridiomycota incertae sedis</taxon>
        <taxon>Neocallimastigomycetes</taxon>
        <taxon>Neocallimastigales</taxon>
        <taxon>Neocallimastigaceae</taxon>
        <taxon>Anaeromyces</taxon>
    </lineage>
</organism>
<reference evidence="3 4" key="2">
    <citation type="submission" date="2016-08" db="EMBL/GenBank/DDBJ databases">
        <title>Pervasive Adenine N6-methylation of Active Genes in Fungi.</title>
        <authorList>
            <consortium name="DOE Joint Genome Institute"/>
            <person name="Mondo S.J."/>
            <person name="Dannebaum R.O."/>
            <person name="Kuo R.C."/>
            <person name="Labutti K."/>
            <person name="Haridas S."/>
            <person name="Kuo A."/>
            <person name="Salamov A."/>
            <person name="Ahrendt S.R."/>
            <person name="Lipzen A."/>
            <person name="Sullivan W."/>
            <person name="Andreopoulos W.B."/>
            <person name="Clum A."/>
            <person name="Lindquist E."/>
            <person name="Daum C."/>
            <person name="Ramamoorthy G.K."/>
            <person name="Gryganskyi A."/>
            <person name="Culley D."/>
            <person name="Magnuson J.K."/>
            <person name="James T.Y."/>
            <person name="O'Malley M.A."/>
            <person name="Stajich J.E."/>
            <person name="Spatafora J.W."/>
            <person name="Visel A."/>
            <person name="Grigoriev I.V."/>
        </authorList>
    </citation>
    <scope>NUCLEOTIDE SEQUENCE [LARGE SCALE GENOMIC DNA]</scope>
    <source>
        <strain evidence="3 4">S4</strain>
    </source>
</reference>
<name>A0A1Y1WSX8_9FUNG</name>
<feature type="transmembrane region" description="Helical" evidence="2">
    <location>
        <begin position="71"/>
        <end position="88"/>
    </location>
</feature>
<keyword evidence="2" id="KW-1133">Transmembrane helix</keyword>
<feature type="transmembrane region" description="Helical" evidence="2">
    <location>
        <begin position="47"/>
        <end position="64"/>
    </location>
</feature>
<evidence type="ECO:0000313" key="3">
    <source>
        <dbReference type="EMBL" id="ORX76650.1"/>
    </source>
</evidence>
<evidence type="ECO:0000313" key="4">
    <source>
        <dbReference type="Proteomes" id="UP000193944"/>
    </source>
</evidence>
<feature type="region of interest" description="Disordered" evidence="1">
    <location>
        <begin position="345"/>
        <end position="369"/>
    </location>
</feature>
<gene>
    <name evidence="3" type="ORF">BCR32DRAFT_329262</name>
</gene>
<feature type="compositionally biased region" description="Low complexity" evidence="1">
    <location>
        <begin position="345"/>
        <end position="358"/>
    </location>
</feature>
<feature type="transmembrane region" description="Helical" evidence="2">
    <location>
        <begin position="225"/>
        <end position="247"/>
    </location>
</feature>
<reference evidence="3 4" key="1">
    <citation type="submission" date="2016-08" db="EMBL/GenBank/DDBJ databases">
        <title>A Parts List for Fungal Cellulosomes Revealed by Comparative Genomics.</title>
        <authorList>
            <consortium name="DOE Joint Genome Institute"/>
            <person name="Haitjema C.H."/>
            <person name="Gilmore S.P."/>
            <person name="Henske J.K."/>
            <person name="Solomon K.V."/>
            <person name="De Groot R."/>
            <person name="Kuo A."/>
            <person name="Mondo S.J."/>
            <person name="Salamov A.A."/>
            <person name="Labutti K."/>
            <person name="Zhao Z."/>
            <person name="Chiniquy J."/>
            <person name="Barry K."/>
            <person name="Brewer H.M."/>
            <person name="Purvine S.O."/>
            <person name="Wright A.T."/>
            <person name="Boxma B."/>
            <person name="Van Alen T."/>
            <person name="Hackstein J.H."/>
            <person name="Baker S.E."/>
            <person name="Grigoriev I.V."/>
            <person name="O'Malley M.A."/>
        </authorList>
    </citation>
    <scope>NUCLEOTIDE SEQUENCE [LARGE SCALE GENOMIC DNA]</scope>
    <source>
        <strain evidence="3 4">S4</strain>
    </source>
</reference>
<keyword evidence="2" id="KW-0472">Membrane</keyword>
<dbReference type="PANTHER" id="PTHR42264">
    <property type="entry name" value="EPHRIN_REC_LIKE DOMAIN-CONTAINING PROTEIN"/>
    <property type="match status" value="1"/>
</dbReference>
<feature type="transmembrane region" description="Helical" evidence="2">
    <location>
        <begin position="143"/>
        <end position="163"/>
    </location>
</feature>
<dbReference type="OrthoDB" id="2143908at2759"/>
<proteinExistence type="predicted"/>
<dbReference type="EMBL" id="MCFG01000286">
    <property type="protein sequence ID" value="ORX76650.1"/>
    <property type="molecule type" value="Genomic_DNA"/>
</dbReference>
<evidence type="ECO:0000256" key="1">
    <source>
        <dbReference type="SAM" id="MobiDB-lite"/>
    </source>
</evidence>
<feature type="transmembrane region" description="Helical" evidence="2">
    <location>
        <begin position="108"/>
        <end position="131"/>
    </location>
</feature>
<feature type="transmembrane region" description="Helical" evidence="2">
    <location>
        <begin position="183"/>
        <end position="204"/>
    </location>
</feature>
<feature type="compositionally biased region" description="Low complexity" evidence="1">
    <location>
        <begin position="396"/>
        <end position="409"/>
    </location>
</feature>
<dbReference type="AlphaFoldDB" id="A0A1Y1WSX8"/>
<dbReference type="Proteomes" id="UP000193944">
    <property type="component" value="Unassembled WGS sequence"/>
</dbReference>
<sequence length="454" mass="51413">MESNYIFVNDNTNNTTVAPNNEIKPDLCNGKQYNYMIEGIFGEFQDSFLYTFVIQFIIVTLMYANVGRGKYWRLLFIASVAGLLGAIIEHGTLAFECYKSEGERSHKLYSLLLNEACWIVSEYSIPYLNLIKMKAFSKGRIATFVRYTIFVLTVPFVVFRLLIGYKRMETSTLNSPEIRSLHGYAFAVMAIADILCTFSILFFVKENNNQTSLKNCNINEYIKHSSYTILIAVDIVSFFLSISYIVINNTIKDEFENEIYNKFITPFHCLKNSFILILAADALIFKYGVNVDSTSNSTMNNNNNSRSLTVNGVIGDDSEIFKSRISNFSSSDNININNSNNNLNLSMSSNTNNNNRSLNRNHNRNSQRVSLTTQYPYPVFETDIINANKPPQDFGASSAAGASSSVTSSPTQRRSVLFKNFQNIRTPSILYETSPDIKPHDNARLSQIFGYPNQ</sequence>
<feature type="region of interest" description="Disordered" evidence="1">
    <location>
        <begin position="386"/>
        <end position="412"/>
    </location>
</feature>
<protein>
    <submittedName>
        <fullName evidence="3">Uncharacterized protein</fullName>
    </submittedName>
</protein>